<keyword evidence="7 8" id="KW-0472">Membrane</keyword>
<evidence type="ECO:0000313" key="10">
    <source>
        <dbReference type="Proteomes" id="UP000324678"/>
    </source>
</evidence>
<dbReference type="EMBL" id="CP043505">
    <property type="protein sequence ID" value="QEO13120.1"/>
    <property type="molecule type" value="Genomic_DNA"/>
</dbReference>
<sequence length="239" mass="24211">MDDETAGGAPARDAAGAAVRDGLAVGLATAVYGVSFGALAVAAGLDVWQACFLSLVMFTGGSQFALVGVLASGGVAAGGSAIATAALLGVRNVVYGMRMKPVVDTGSRWRRILAAWITIDESTAVALAQSDQRGARVGFWVTGLVIFVGWNLTTLLGALIGDAIGDTRAWGLDAAAAAAFLGLLWPRLKRVQAGAVAVFAAVVATVATPALMPGLPVLVAGVVAVLVGWFDLFSRRRSA</sequence>
<dbReference type="PANTHER" id="PTHR34979:SF1">
    <property type="entry name" value="INNER MEMBRANE PROTEIN YGAZ"/>
    <property type="match status" value="1"/>
</dbReference>
<evidence type="ECO:0000256" key="4">
    <source>
        <dbReference type="ARBA" id="ARBA00022475"/>
    </source>
</evidence>
<evidence type="ECO:0000256" key="8">
    <source>
        <dbReference type="SAM" id="Phobius"/>
    </source>
</evidence>
<feature type="transmembrane region" description="Helical" evidence="8">
    <location>
        <begin position="137"/>
        <end position="161"/>
    </location>
</feature>
<dbReference type="PANTHER" id="PTHR34979">
    <property type="entry name" value="INNER MEMBRANE PROTEIN YGAZ"/>
    <property type="match status" value="1"/>
</dbReference>
<organism evidence="9 10">
    <name type="scientific">Agromyces intestinalis</name>
    <dbReference type="NCBI Taxonomy" id="2592652"/>
    <lineage>
        <taxon>Bacteria</taxon>
        <taxon>Bacillati</taxon>
        <taxon>Actinomycetota</taxon>
        <taxon>Actinomycetes</taxon>
        <taxon>Micrococcales</taxon>
        <taxon>Microbacteriaceae</taxon>
        <taxon>Agromyces</taxon>
    </lineage>
</organism>
<dbReference type="Proteomes" id="UP000324678">
    <property type="component" value="Chromosome"/>
</dbReference>
<accession>A0A5C1YBX0</accession>
<comment type="similarity">
    <text evidence="2">Belongs to the AzlC family.</text>
</comment>
<evidence type="ECO:0000256" key="7">
    <source>
        <dbReference type="ARBA" id="ARBA00023136"/>
    </source>
</evidence>
<feature type="transmembrane region" description="Helical" evidence="8">
    <location>
        <begin position="193"/>
        <end position="211"/>
    </location>
</feature>
<name>A0A5C1YBX0_9MICO</name>
<evidence type="ECO:0000313" key="9">
    <source>
        <dbReference type="EMBL" id="QEO13120.1"/>
    </source>
</evidence>
<reference evidence="9 10" key="1">
    <citation type="submission" date="2019-09" db="EMBL/GenBank/DDBJ databases">
        <title>Genome sequencing of strain KACC 19306.</title>
        <authorList>
            <person name="Heo J."/>
            <person name="Kim S.-J."/>
            <person name="Kim J.-S."/>
            <person name="Hong S.-B."/>
            <person name="Kwon S.-W."/>
        </authorList>
    </citation>
    <scope>NUCLEOTIDE SEQUENCE [LARGE SCALE GENOMIC DNA]</scope>
    <source>
        <strain evidence="9 10">KACC 19306</strain>
    </source>
</reference>
<evidence type="ECO:0000256" key="6">
    <source>
        <dbReference type="ARBA" id="ARBA00022989"/>
    </source>
</evidence>
<feature type="transmembrane region" description="Helical" evidence="8">
    <location>
        <begin position="217"/>
        <end position="234"/>
    </location>
</feature>
<evidence type="ECO:0000256" key="3">
    <source>
        <dbReference type="ARBA" id="ARBA00022448"/>
    </source>
</evidence>
<dbReference type="GO" id="GO:0005886">
    <property type="term" value="C:plasma membrane"/>
    <property type="evidence" value="ECO:0007669"/>
    <property type="project" value="UniProtKB-SubCell"/>
</dbReference>
<feature type="transmembrane region" description="Helical" evidence="8">
    <location>
        <begin position="22"/>
        <end position="45"/>
    </location>
</feature>
<protein>
    <submittedName>
        <fullName evidence="9">AzlC family ABC transporter permease</fullName>
    </submittedName>
</protein>
<keyword evidence="10" id="KW-1185">Reference proteome</keyword>
<dbReference type="GO" id="GO:1903785">
    <property type="term" value="P:L-valine transmembrane transport"/>
    <property type="evidence" value="ECO:0007669"/>
    <property type="project" value="TreeGrafter"/>
</dbReference>
<comment type="subcellular location">
    <subcellularLocation>
        <location evidence="1">Cell membrane</location>
        <topology evidence="1">Multi-pass membrane protein</topology>
    </subcellularLocation>
</comment>
<proteinExistence type="inferred from homology"/>
<dbReference type="OrthoDB" id="5195391at2"/>
<keyword evidence="6 8" id="KW-1133">Transmembrane helix</keyword>
<gene>
    <name evidence="9" type="ORF">FLP10_00835</name>
</gene>
<dbReference type="AlphaFoldDB" id="A0A5C1YBX0"/>
<feature type="transmembrane region" description="Helical" evidence="8">
    <location>
        <begin position="167"/>
        <end position="186"/>
    </location>
</feature>
<keyword evidence="3" id="KW-0813">Transport</keyword>
<dbReference type="KEGG" id="ail:FLP10_00835"/>
<dbReference type="InterPro" id="IPR011606">
    <property type="entry name" value="Brnchd-chn_aa_trnsp_permease"/>
</dbReference>
<feature type="transmembrane region" description="Helical" evidence="8">
    <location>
        <begin position="65"/>
        <end position="90"/>
    </location>
</feature>
<evidence type="ECO:0000256" key="2">
    <source>
        <dbReference type="ARBA" id="ARBA00010735"/>
    </source>
</evidence>
<dbReference type="RefSeq" id="WP_149159144.1">
    <property type="nucleotide sequence ID" value="NZ_CP043505.1"/>
</dbReference>
<keyword evidence="4" id="KW-1003">Cell membrane</keyword>
<dbReference type="Pfam" id="PF03591">
    <property type="entry name" value="AzlC"/>
    <property type="match status" value="1"/>
</dbReference>
<keyword evidence="5 8" id="KW-0812">Transmembrane</keyword>
<evidence type="ECO:0000256" key="5">
    <source>
        <dbReference type="ARBA" id="ARBA00022692"/>
    </source>
</evidence>
<evidence type="ECO:0000256" key="1">
    <source>
        <dbReference type="ARBA" id="ARBA00004651"/>
    </source>
</evidence>